<dbReference type="AlphaFoldDB" id="A0A6V8N4B7"/>
<sequence length="164" mass="17684">MKKTVLGSTLLLAALLVPVAAFAKPQVTISVAAEKEVTVVNQGKKSVKLVPATKISPNEVIVYTVHYANKGDETATNAVIEDPIPKGTVYLADAHVSGTPEPEFSIDHGKSYNKATLLSYEVKLPSGKIERHQATSSDYTNIRWIIKEIPAGSSGNLKFRVKVK</sequence>
<feature type="signal peptide" evidence="1">
    <location>
        <begin position="1"/>
        <end position="23"/>
    </location>
</feature>
<dbReference type="Pfam" id="PF01345">
    <property type="entry name" value="DUF11"/>
    <property type="match status" value="1"/>
</dbReference>
<keyword evidence="4" id="KW-1185">Reference proteome</keyword>
<dbReference type="InterPro" id="IPR047589">
    <property type="entry name" value="DUF11_rpt"/>
</dbReference>
<dbReference type="EMBL" id="BLXZ01000002">
    <property type="protein sequence ID" value="GFO67210.1"/>
    <property type="molecule type" value="Genomic_DNA"/>
</dbReference>
<accession>A0A6V8N4B7</accession>
<dbReference type="InterPro" id="IPR014468">
    <property type="entry name" value="UCP014979"/>
</dbReference>
<evidence type="ECO:0000313" key="3">
    <source>
        <dbReference type="EMBL" id="GFO67210.1"/>
    </source>
</evidence>
<comment type="caution">
    <text evidence="3">The sequence shown here is derived from an EMBL/GenBank/DDBJ whole genome shotgun (WGS) entry which is preliminary data.</text>
</comment>
<gene>
    <name evidence="3" type="ORF">GMLC_07890</name>
</gene>
<feature type="chain" id="PRO_5028255461" description="DUF11 domain-containing protein" evidence="1">
    <location>
        <begin position="24"/>
        <end position="164"/>
    </location>
</feature>
<protein>
    <recommendedName>
        <fullName evidence="2">DUF11 domain-containing protein</fullName>
    </recommendedName>
</protein>
<organism evidence="3 4">
    <name type="scientific">Geomonas limicola</name>
    <dbReference type="NCBI Taxonomy" id="2740186"/>
    <lineage>
        <taxon>Bacteria</taxon>
        <taxon>Pseudomonadati</taxon>
        <taxon>Thermodesulfobacteriota</taxon>
        <taxon>Desulfuromonadia</taxon>
        <taxon>Geobacterales</taxon>
        <taxon>Geobacteraceae</taxon>
        <taxon>Geomonas</taxon>
    </lineage>
</organism>
<dbReference type="NCBIfam" id="TIGR01451">
    <property type="entry name" value="B_ant_repeat"/>
    <property type="match status" value="1"/>
</dbReference>
<proteinExistence type="predicted"/>
<name>A0A6V8N4B7_9BACT</name>
<dbReference type="InterPro" id="IPR001434">
    <property type="entry name" value="OmcB-like_DUF11"/>
</dbReference>
<dbReference type="PIRSF" id="PIRSF014979">
    <property type="entry name" value="UCP014979"/>
    <property type="match status" value="1"/>
</dbReference>
<evidence type="ECO:0000256" key="1">
    <source>
        <dbReference type="SAM" id="SignalP"/>
    </source>
</evidence>
<evidence type="ECO:0000313" key="4">
    <source>
        <dbReference type="Proteomes" id="UP000587586"/>
    </source>
</evidence>
<dbReference type="Proteomes" id="UP000587586">
    <property type="component" value="Unassembled WGS sequence"/>
</dbReference>
<keyword evidence="1" id="KW-0732">Signal</keyword>
<evidence type="ECO:0000259" key="2">
    <source>
        <dbReference type="Pfam" id="PF01345"/>
    </source>
</evidence>
<reference evidence="4" key="1">
    <citation type="submission" date="2020-06" db="EMBL/GenBank/DDBJ databases">
        <title>Draft genomic sequecing of Geomonas sp. Red745.</title>
        <authorList>
            <person name="Itoh H."/>
            <person name="Xu Z.X."/>
            <person name="Ushijima N."/>
            <person name="Masuda Y."/>
            <person name="Shiratori Y."/>
            <person name="Senoo K."/>
        </authorList>
    </citation>
    <scope>NUCLEOTIDE SEQUENCE [LARGE SCALE GENOMIC DNA]</scope>
    <source>
        <strain evidence="4">Red745</strain>
    </source>
</reference>
<feature type="domain" description="DUF11" evidence="2">
    <location>
        <begin position="48"/>
        <end position="99"/>
    </location>
</feature>
<dbReference type="RefSeq" id="WP_183359765.1">
    <property type="nucleotide sequence ID" value="NZ_BLXZ01000002.1"/>
</dbReference>